<name>A0A1V4KY24_PATFA</name>
<reference evidence="1 2" key="1">
    <citation type="submission" date="2016-02" db="EMBL/GenBank/DDBJ databases">
        <title>Band-tailed pigeon sequencing and assembly.</title>
        <authorList>
            <person name="Soares A.E."/>
            <person name="Novak B.J."/>
            <person name="Rice E.S."/>
            <person name="O'Connell B."/>
            <person name="Chang D."/>
            <person name="Weber S."/>
            <person name="Shapiro B."/>
        </authorList>
    </citation>
    <scope>NUCLEOTIDE SEQUENCE [LARGE SCALE GENOMIC DNA]</scope>
    <source>
        <strain evidence="1">BTP2013</strain>
        <tissue evidence="1">Blood</tissue>
    </source>
</reference>
<sequence>MAAAVFRMSRMPQVLQEEKHRWDSFRRRNSLYMSLLLFRFFEELISDHCEEGEGTTVSERQFNHSCDKKPAIVL</sequence>
<gene>
    <name evidence="1" type="ORF">AV530_003669</name>
</gene>
<evidence type="ECO:0000313" key="2">
    <source>
        <dbReference type="Proteomes" id="UP000190648"/>
    </source>
</evidence>
<comment type="caution">
    <text evidence="1">The sequence shown here is derived from an EMBL/GenBank/DDBJ whole genome shotgun (WGS) entry which is preliminary data.</text>
</comment>
<evidence type="ECO:0000313" key="1">
    <source>
        <dbReference type="EMBL" id="OPJ89443.1"/>
    </source>
</evidence>
<dbReference type="EMBL" id="LSYS01001150">
    <property type="protein sequence ID" value="OPJ89443.1"/>
    <property type="molecule type" value="Genomic_DNA"/>
</dbReference>
<keyword evidence="2" id="KW-1185">Reference proteome</keyword>
<dbReference type="AlphaFoldDB" id="A0A1V4KY24"/>
<dbReference type="Proteomes" id="UP000190648">
    <property type="component" value="Unassembled WGS sequence"/>
</dbReference>
<proteinExistence type="predicted"/>
<organism evidence="1 2">
    <name type="scientific">Patagioenas fasciata monilis</name>
    <dbReference type="NCBI Taxonomy" id="372326"/>
    <lineage>
        <taxon>Eukaryota</taxon>
        <taxon>Metazoa</taxon>
        <taxon>Chordata</taxon>
        <taxon>Craniata</taxon>
        <taxon>Vertebrata</taxon>
        <taxon>Euteleostomi</taxon>
        <taxon>Archelosauria</taxon>
        <taxon>Archosauria</taxon>
        <taxon>Dinosauria</taxon>
        <taxon>Saurischia</taxon>
        <taxon>Theropoda</taxon>
        <taxon>Coelurosauria</taxon>
        <taxon>Aves</taxon>
        <taxon>Neognathae</taxon>
        <taxon>Neoaves</taxon>
        <taxon>Columbimorphae</taxon>
        <taxon>Columbiformes</taxon>
        <taxon>Columbidae</taxon>
        <taxon>Patagioenas</taxon>
    </lineage>
</organism>
<protein>
    <submittedName>
        <fullName evidence="1">Uncharacterized protein</fullName>
    </submittedName>
</protein>
<accession>A0A1V4KY24</accession>